<accession>A0AAV4NZS6</accession>
<reference evidence="1 2" key="1">
    <citation type="submission" date="2021-06" db="EMBL/GenBank/DDBJ databases">
        <title>Caerostris darwini draft genome.</title>
        <authorList>
            <person name="Kono N."/>
            <person name="Arakawa K."/>
        </authorList>
    </citation>
    <scope>NUCLEOTIDE SEQUENCE [LARGE SCALE GENOMIC DNA]</scope>
</reference>
<organism evidence="1 2">
    <name type="scientific">Caerostris darwini</name>
    <dbReference type="NCBI Taxonomy" id="1538125"/>
    <lineage>
        <taxon>Eukaryota</taxon>
        <taxon>Metazoa</taxon>
        <taxon>Ecdysozoa</taxon>
        <taxon>Arthropoda</taxon>
        <taxon>Chelicerata</taxon>
        <taxon>Arachnida</taxon>
        <taxon>Araneae</taxon>
        <taxon>Araneomorphae</taxon>
        <taxon>Entelegynae</taxon>
        <taxon>Araneoidea</taxon>
        <taxon>Araneidae</taxon>
        <taxon>Caerostris</taxon>
    </lineage>
</organism>
<sequence>MEHPMEQRNSFIYVSDLIPALQTLPLPLAEAPKHSPVKRGKGTAPAISGNSNGIFQFEGLNPAPLEFLRQRSLPLIKASITRNQMRCTQNVAWGCSLCLPPPPFSLQKRPSFHLCEDMGYA</sequence>
<name>A0AAV4NZS6_9ARAC</name>
<keyword evidence="2" id="KW-1185">Reference proteome</keyword>
<gene>
    <name evidence="1" type="ORF">CDAR_486741</name>
</gene>
<evidence type="ECO:0000313" key="2">
    <source>
        <dbReference type="Proteomes" id="UP001054837"/>
    </source>
</evidence>
<evidence type="ECO:0000313" key="1">
    <source>
        <dbReference type="EMBL" id="GIX90253.1"/>
    </source>
</evidence>
<comment type="caution">
    <text evidence="1">The sequence shown here is derived from an EMBL/GenBank/DDBJ whole genome shotgun (WGS) entry which is preliminary data.</text>
</comment>
<proteinExistence type="predicted"/>
<dbReference type="Proteomes" id="UP001054837">
    <property type="component" value="Unassembled WGS sequence"/>
</dbReference>
<protein>
    <submittedName>
        <fullName evidence="1">Uncharacterized protein</fullName>
    </submittedName>
</protein>
<dbReference type="AlphaFoldDB" id="A0AAV4NZS6"/>
<dbReference type="EMBL" id="BPLQ01002233">
    <property type="protein sequence ID" value="GIX90253.1"/>
    <property type="molecule type" value="Genomic_DNA"/>
</dbReference>